<dbReference type="SUPFAM" id="SSF55486">
    <property type="entry name" value="Metalloproteases ('zincins'), catalytic domain"/>
    <property type="match status" value="1"/>
</dbReference>
<reference evidence="4 5" key="1">
    <citation type="journal article" date="2017" name="Environ. Microbiol.">
        <title>Decay of the glycolytic pathway and adaptation to intranuclear parasitism within Enterocytozoonidae microsporidia.</title>
        <authorList>
            <person name="Wiredu Boakye D."/>
            <person name="Jaroenlak P."/>
            <person name="Prachumwat A."/>
            <person name="Williams T.A."/>
            <person name="Bateman K.S."/>
            <person name="Itsathitphaisarn O."/>
            <person name="Sritunyalucksana K."/>
            <person name="Paszkiewicz K.H."/>
            <person name="Moore K.A."/>
            <person name="Stentiford G.D."/>
            <person name="Williams B.A."/>
        </authorList>
    </citation>
    <scope>NUCLEOTIDE SEQUENCE [LARGE SCALE GENOMIC DNA]</scope>
    <source>
        <strain evidence="5">canceri</strain>
    </source>
</reference>
<dbReference type="InterPro" id="IPR050344">
    <property type="entry name" value="Peptidase_M1_aminopeptidases"/>
</dbReference>
<accession>A0A1X0QFD1</accession>
<dbReference type="Gene3D" id="2.60.40.1910">
    <property type="match status" value="1"/>
</dbReference>
<evidence type="ECO:0000313" key="4">
    <source>
        <dbReference type="EMBL" id="ORD98433.1"/>
    </source>
</evidence>
<dbReference type="PANTHER" id="PTHR11533:SF299">
    <property type="entry name" value="AMINOPEPTIDASE"/>
    <property type="match status" value="1"/>
</dbReference>
<dbReference type="GO" id="GO:0070006">
    <property type="term" value="F:metalloaminopeptidase activity"/>
    <property type="evidence" value="ECO:0007669"/>
    <property type="project" value="TreeGrafter"/>
</dbReference>
<dbReference type="VEuPathDB" id="MicrosporidiaDB:HERIO_2350"/>
<dbReference type="InterPro" id="IPR024571">
    <property type="entry name" value="ERAP1-like_C_dom"/>
</dbReference>
<evidence type="ECO:0000259" key="3">
    <source>
        <dbReference type="Pfam" id="PF11838"/>
    </source>
</evidence>
<dbReference type="GO" id="GO:0042277">
    <property type="term" value="F:peptide binding"/>
    <property type="evidence" value="ECO:0007669"/>
    <property type="project" value="TreeGrafter"/>
</dbReference>
<dbReference type="GO" id="GO:0043171">
    <property type="term" value="P:peptide catabolic process"/>
    <property type="evidence" value="ECO:0007669"/>
    <property type="project" value="TreeGrafter"/>
</dbReference>
<organism evidence="4 5">
    <name type="scientific">Hepatospora eriocheir</name>
    <dbReference type="NCBI Taxonomy" id="1081669"/>
    <lineage>
        <taxon>Eukaryota</taxon>
        <taxon>Fungi</taxon>
        <taxon>Fungi incertae sedis</taxon>
        <taxon>Microsporidia</taxon>
        <taxon>Hepatosporidae</taxon>
        <taxon>Hepatospora</taxon>
    </lineage>
</organism>
<proteinExistence type="inferred from homology"/>
<dbReference type="Pfam" id="PF01433">
    <property type="entry name" value="Peptidase_M1"/>
    <property type="match status" value="1"/>
</dbReference>
<dbReference type="VEuPathDB" id="MicrosporidiaDB:A0H76_2507"/>
<dbReference type="Proteomes" id="UP000192501">
    <property type="component" value="Unassembled WGS sequence"/>
</dbReference>
<dbReference type="Gene3D" id="1.10.390.10">
    <property type="entry name" value="Neutral Protease Domain 2"/>
    <property type="match status" value="1"/>
</dbReference>
<protein>
    <submittedName>
        <fullName evidence="4">AMP11</fullName>
    </submittedName>
</protein>
<comment type="caution">
    <text evidence="4">The sequence shown here is derived from an EMBL/GenBank/DDBJ whole genome shotgun (WGS) entry which is preliminary data.</text>
</comment>
<dbReference type="Pfam" id="PF11838">
    <property type="entry name" value="ERAP1_C"/>
    <property type="match status" value="1"/>
</dbReference>
<sequence>MKWFNELWLNEGFATWASHLAMFAIKDELLGGLNIWNHFINDNIERGMQFDSLKSTHKIACVVNNPDEIETIFDEISYSKGSSIIRMLEKWISPQCFQEGLRIYLNKFTYSNAVSNDLWDCLDQAFKGEDKVGDVMNPWIEREGFPYIKVEENGSSIVFKQERFTVGYDAVNEDPWPIPINVKWLDTDVIETYLMKEKTLEIPKYDSSSREEKGRFYKLNIEGSGFYRVFYSDHHFKELFKFKNSLNAKDLLNLVNDLWAFSYNDSIRFPIFLNEVLRFEDDYNVLYSTLINFFKLISLFYDDKNKRSVLYEKINYIVGDKLKNFTLSNENCEKLSLNERLKMALFIKAGIATESYEVKDKNIPFEFRKFFFKSQKDAEFEAIYDFYQTSTTPGLKEAALVGLTSTKDKDNFKKLCNVTVIPPHDSIYLFSGLASNINFRNEIMSYFVFNYSVIKNHVKEGNLLRAAVKYVLGNSLDESLEGPIKDFFKSHAEDSDIKSAVDYASRKYEINKSLRNKYKSRSLD</sequence>
<feature type="domain" description="ERAP1-like C-terminal" evidence="3">
    <location>
        <begin position="216"/>
        <end position="495"/>
    </location>
</feature>
<dbReference type="GO" id="GO:0005615">
    <property type="term" value="C:extracellular space"/>
    <property type="evidence" value="ECO:0007669"/>
    <property type="project" value="TreeGrafter"/>
</dbReference>
<gene>
    <name evidence="4" type="primary">AMP11</name>
    <name evidence="4" type="ORF">A0H76_2507</name>
</gene>
<evidence type="ECO:0000313" key="5">
    <source>
        <dbReference type="Proteomes" id="UP000192501"/>
    </source>
</evidence>
<dbReference type="InterPro" id="IPR014782">
    <property type="entry name" value="Peptidase_M1_dom"/>
</dbReference>
<dbReference type="GO" id="GO:0006508">
    <property type="term" value="P:proteolysis"/>
    <property type="evidence" value="ECO:0007669"/>
    <property type="project" value="TreeGrafter"/>
</dbReference>
<dbReference type="GO" id="GO:0016020">
    <property type="term" value="C:membrane"/>
    <property type="evidence" value="ECO:0007669"/>
    <property type="project" value="TreeGrafter"/>
</dbReference>
<feature type="domain" description="Peptidase M1 membrane alanine aminopeptidase" evidence="2">
    <location>
        <begin position="1"/>
        <end position="139"/>
    </location>
</feature>
<comment type="similarity">
    <text evidence="1">Belongs to the peptidase M1 family.</text>
</comment>
<dbReference type="InterPro" id="IPR027268">
    <property type="entry name" value="Peptidase_M4/M1_CTD_sf"/>
</dbReference>
<evidence type="ECO:0000256" key="1">
    <source>
        <dbReference type="ARBA" id="ARBA00010136"/>
    </source>
</evidence>
<dbReference type="GO" id="GO:0005737">
    <property type="term" value="C:cytoplasm"/>
    <property type="evidence" value="ECO:0007669"/>
    <property type="project" value="TreeGrafter"/>
</dbReference>
<dbReference type="PANTHER" id="PTHR11533">
    <property type="entry name" value="PROTEASE M1 ZINC METALLOPROTEASE"/>
    <property type="match status" value="1"/>
</dbReference>
<dbReference type="AlphaFoldDB" id="A0A1X0QFD1"/>
<dbReference type="Gene3D" id="1.25.50.20">
    <property type="match status" value="1"/>
</dbReference>
<name>A0A1X0QFD1_9MICR</name>
<evidence type="ECO:0000259" key="2">
    <source>
        <dbReference type="Pfam" id="PF01433"/>
    </source>
</evidence>
<dbReference type="GO" id="GO:0008270">
    <property type="term" value="F:zinc ion binding"/>
    <property type="evidence" value="ECO:0007669"/>
    <property type="project" value="InterPro"/>
</dbReference>
<dbReference type="EMBL" id="LTAI01000690">
    <property type="protein sequence ID" value="ORD98433.1"/>
    <property type="molecule type" value="Genomic_DNA"/>
</dbReference>